<dbReference type="SMART" id="SM00530">
    <property type="entry name" value="HTH_XRE"/>
    <property type="match status" value="1"/>
</dbReference>
<evidence type="ECO:0000259" key="2">
    <source>
        <dbReference type="PROSITE" id="PS50943"/>
    </source>
</evidence>
<dbReference type="HOGENOM" id="CLU_066192_4_7_5"/>
<keyword evidence="1" id="KW-0238">DNA-binding</keyword>
<protein>
    <submittedName>
        <fullName evidence="3">Possible helix-turn-helix protein</fullName>
    </submittedName>
</protein>
<dbReference type="Proteomes" id="UP000000321">
    <property type="component" value="Unassembled WGS sequence"/>
</dbReference>
<dbReference type="PANTHER" id="PTHR46797">
    <property type="entry name" value="HTH-TYPE TRANSCRIPTIONAL REGULATOR"/>
    <property type="match status" value="1"/>
</dbReference>
<dbReference type="CDD" id="cd00093">
    <property type="entry name" value="HTH_XRE"/>
    <property type="match status" value="1"/>
</dbReference>
<evidence type="ECO:0000313" key="3">
    <source>
        <dbReference type="EMBL" id="EAS50798.1"/>
    </source>
</evidence>
<dbReference type="GO" id="GO:0003700">
    <property type="term" value="F:DNA-binding transcription factor activity"/>
    <property type="evidence" value="ECO:0007669"/>
    <property type="project" value="TreeGrafter"/>
</dbReference>
<comment type="caution">
    <text evidence="3">The sequence shown here is derived from an EMBL/GenBank/DDBJ whole genome shotgun (WGS) entry which is preliminary data.</text>
</comment>
<gene>
    <name evidence="3" type="ORF">SI859A1_00923</name>
</gene>
<dbReference type="InterPro" id="IPR010982">
    <property type="entry name" value="Lambda_DNA-bd_dom_sf"/>
</dbReference>
<dbReference type="Pfam" id="PF01381">
    <property type="entry name" value="HTH_3"/>
    <property type="match status" value="1"/>
</dbReference>
<accession>Q1YJS5</accession>
<dbReference type="AlphaFoldDB" id="Q1YJS5"/>
<sequence length="137" mass="15893">MGYQLSLCNPIISDIPNLMQWTVNVRFWRCAMPEALNERVRRLRKAKKMTLEALAEASGSSRSYIWEIENRPETKPSAEKLARIAEALDTTVEFLMAVDESSVSEEDATDRAFFRKYRSLDNDAKSKIRKMIDLWDD</sequence>
<dbReference type="PANTHER" id="PTHR46797:SF1">
    <property type="entry name" value="METHYLPHOSPHONATE SYNTHASE"/>
    <property type="match status" value="1"/>
</dbReference>
<dbReference type="PROSITE" id="PS50943">
    <property type="entry name" value="HTH_CROC1"/>
    <property type="match status" value="1"/>
</dbReference>
<keyword evidence="4" id="KW-1185">Reference proteome</keyword>
<dbReference type="Gene3D" id="1.10.260.40">
    <property type="entry name" value="lambda repressor-like DNA-binding domains"/>
    <property type="match status" value="1"/>
</dbReference>
<evidence type="ECO:0000256" key="1">
    <source>
        <dbReference type="ARBA" id="ARBA00023125"/>
    </source>
</evidence>
<dbReference type="InterPro" id="IPR050807">
    <property type="entry name" value="TransReg_Diox_bact_type"/>
</dbReference>
<dbReference type="BioCyc" id="AURANTIMONAS:SI859A1_00923-MONOMER"/>
<name>Q1YJS5_AURMS</name>
<dbReference type="GO" id="GO:0005829">
    <property type="term" value="C:cytosol"/>
    <property type="evidence" value="ECO:0007669"/>
    <property type="project" value="TreeGrafter"/>
</dbReference>
<organism evidence="3 4">
    <name type="scientific">Aurantimonas manganoxydans (strain ATCC BAA-1229 / DSM 21871 / SI85-9A1)</name>
    <dbReference type="NCBI Taxonomy" id="287752"/>
    <lineage>
        <taxon>Bacteria</taxon>
        <taxon>Pseudomonadati</taxon>
        <taxon>Pseudomonadota</taxon>
        <taxon>Alphaproteobacteria</taxon>
        <taxon>Hyphomicrobiales</taxon>
        <taxon>Aurantimonadaceae</taxon>
        <taxon>Aurantimonas</taxon>
    </lineage>
</organism>
<feature type="domain" description="HTH cro/C1-type" evidence="2">
    <location>
        <begin position="40"/>
        <end position="95"/>
    </location>
</feature>
<dbReference type="SUPFAM" id="SSF47413">
    <property type="entry name" value="lambda repressor-like DNA-binding domains"/>
    <property type="match status" value="1"/>
</dbReference>
<dbReference type="InterPro" id="IPR001387">
    <property type="entry name" value="Cro/C1-type_HTH"/>
</dbReference>
<dbReference type="GO" id="GO:0003677">
    <property type="term" value="F:DNA binding"/>
    <property type="evidence" value="ECO:0007669"/>
    <property type="project" value="UniProtKB-KW"/>
</dbReference>
<reference evidence="3 4" key="1">
    <citation type="journal article" date="2008" name="Appl. Environ. Microbiol.">
        <title>Genomic insights into Mn(II) oxidation by the marine alphaproteobacterium Aurantimonas sp. strain SI85-9A1.</title>
        <authorList>
            <person name="Dick G.J."/>
            <person name="Podell S."/>
            <person name="Johnson H.A."/>
            <person name="Rivera-Espinoza Y."/>
            <person name="Bernier-Latmani R."/>
            <person name="McCarthy J.K."/>
            <person name="Torpey J.W."/>
            <person name="Clement B.G."/>
            <person name="Gaasterland T."/>
            <person name="Tebo B.M."/>
        </authorList>
    </citation>
    <scope>NUCLEOTIDE SEQUENCE [LARGE SCALE GENOMIC DNA]</scope>
    <source>
        <strain evidence="3 4">SI85-9A1</strain>
    </source>
</reference>
<dbReference type="EMBL" id="AAPJ01000002">
    <property type="protein sequence ID" value="EAS50798.1"/>
    <property type="molecule type" value="Genomic_DNA"/>
</dbReference>
<proteinExistence type="predicted"/>
<evidence type="ECO:0000313" key="4">
    <source>
        <dbReference type="Proteomes" id="UP000000321"/>
    </source>
</evidence>